<dbReference type="Gene3D" id="1.20.1730.10">
    <property type="entry name" value="Sodium/glucose cotransporter"/>
    <property type="match status" value="1"/>
</dbReference>
<keyword evidence="5 8" id="KW-0472">Membrane</keyword>
<feature type="transmembrane region" description="Helical" evidence="8">
    <location>
        <begin position="157"/>
        <end position="175"/>
    </location>
</feature>
<dbReference type="GO" id="GO:0005412">
    <property type="term" value="F:D-glucose:sodium symporter activity"/>
    <property type="evidence" value="ECO:0007669"/>
    <property type="project" value="TreeGrafter"/>
</dbReference>
<dbReference type="PROSITE" id="PS50283">
    <property type="entry name" value="NA_SOLUT_SYMP_3"/>
    <property type="match status" value="1"/>
</dbReference>
<dbReference type="PANTHER" id="PTHR11819">
    <property type="entry name" value="SOLUTE CARRIER FAMILY 5"/>
    <property type="match status" value="1"/>
</dbReference>
<feature type="transmembrane region" description="Helical" evidence="8">
    <location>
        <begin position="125"/>
        <end position="151"/>
    </location>
</feature>
<dbReference type="Proteomes" id="UP000751190">
    <property type="component" value="Unassembled WGS sequence"/>
</dbReference>
<feature type="compositionally biased region" description="Low complexity" evidence="7">
    <location>
        <begin position="631"/>
        <end position="640"/>
    </location>
</feature>
<feature type="transmembrane region" description="Helical" evidence="8">
    <location>
        <begin position="49"/>
        <end position="71"/>
    </location>
</feature>
<dbReference type="GO" id="GO:0005886">
    <property type="term" value="C:plasma membrane"/>
    <property type="evidence" value="ECO:0007669"/>
    <property type="project" value="TreeGrafter"/>
</dbReference>
<feature type="transmembrane region" description="Helical" evidence="8">
    <location>
        <begin position="6"/>
        <end position="28"/>
    </location>
</feature>
<comment type="similarity">
    <text evidence="2 6">Belongs to the sodium:solute symporter (SSF) (TC 2.A.21) family.</text>
</comment>
<dbReference type="EMBL" id="JAGTXO010000012">
    <property type="protein sequence ID" value="KAG8464647.1"/>
    <property type="molecule type" value="Genomic_DNA"/>
</dbReference>
<protein>
    <submittedName>
        <fullName evidence="9">Uncharacterized protein</fullName>
    </submittedName>
</protein>
<dbReference type="NCBIfam" id="TIGR00813">
    <property type="entry name" value="sss"/>
    <property type="match status" value="1"/>
</dbReference>
<feature type="transmembrane region" description="Helical" evidence="8">
    <location>
        <begin position="423"/>
        <end position="446"/>
    </location>
</feature>
<evidence type="ECO:0000256" key="1">
    <source>
        <dbReference type="ARBA" id="ARBA00004141"/>
    </source>
</evidence>
<organism evidence="9 10">
    <name type="scientific">Diacronema lutheri</name>
    <name type="common">Unicellular marine alga</name>
    <name type="synonym">Monochrysis lutheri</name>
    <dbReference type="NCBI Taxonomy" id="2081491"/>
    <lineage>
        <taxon>Eukaryota</taxon>
        <taxon>Haptista</taxon>
        <taxon>Haptophyta</taxon>
        <taxon>Pavlovophyceae</taxon>
        <taxon>Pavlovales</taxon>
        <taxon>Pavlovaceae</taxon>
        <taxon>Diacronema</taxon>
    </lineage>
</organism>
<dbReference type="AlphaFoldDB" id="A0A8J6C7M9"/>
<keyword evidence="4 8" id="KW-1133">Transmembrane helix</keyword>
<gene>
    <name evidence="9" type="ORF">KFE25_010015</name>
</gene>
<evidence type="ECO:0000256" key="5">
    <source>
        <dbReference type="ARBA" id="ARBA00023136"/>
    </source>
</evidence>
<dbReference type="PANTHER" id="PTHR11819:SF195">
    <property type="entry name" value="SODIUM_GLUCOSE COTRANSPORTER 4"/>
    <property type="match status" value="1"/>
</dbReference>
<comment type="caution">
    <text evidence="9">The sequence shown here is derived from an EMBL/GenBank/DDBJ whole genome shotgun (WGS) entry which is preliminary data.</text>
</comment>
<dbReference type="InterPro" id="IPR038377">
    <property type="entry name" value="Na/Glc_symporter_sf"/>
</dbReference>
<feature type="region of interest" description="Disordered" evidence="7">
    <location>
        <begin position="619"/>
        <end position="653"/>
    </location>
</feature>
<evidence type="ECO:0000256" key="6">
    <source>
        <dbReference type="RuleBase" id="RU362091"/>
    </source>
</evidence>
<feature type="transmembrane region" description="Helical" evidence="8">
    <location>
        <begin position="242"/>
        <end position="262"/>
    </location>
</feature>
<dbReference type="CDD" id="cd10329">
    <property type="entry name" value="SLC5sbd_SGLT1-like"/>
    <property type="match status" value="1"/>
</dbReference>
<feature type="transmembrane region" description="Helical" evidence="8">
    <location>
        <begin position="187"/>
        <end position="205"/>
    </location>
</feature>
<dbReference type="OMA" id="WHTLLTG"/>
<feature type="transmembrane region" description="Helical" evidence="8">
    <location>
        <begin position="83"/>
        <end position="104"/>
    </location>
</feature>
<sequence>MAVVAMSALDIAVLVVVLGGVFVIGIFISWRARDAADSSDFFLGGRDMAWWAIGGSLFASNIGTEHFIGMAGSGASSGLPVSLYEWTAGWLIVLLGELFAPVYLRAHVTTVPEFCERRFGPGTRILASALSLLACIVTKISASIFAGGILLRVVAGWDLWTSVPVIIVSTGVYTIGGGLQAVMYTDVLQAAIFLAGGFGGLVVSLQRTGGFAGLAHTLERAGLESHLHLIRPSSDVANPSSGIFTGLIISSVWYWCIDQVIVQRVLSARSLHHARAGCVAAGYAKLLPPLIIVVPGIAARVLFERCRMNGAGLGQPDGGWCTARLDEPDAANAAYPELIVREFPPGMVGLMISAMVCAMMSSLSSNFNSASTIFTVDIYHRFLRPHATERELLWCGRLATAFTCVLSLAWLPVVQRQRGEFYLVVQAASSHLAPALATVISLGIAWRRVNERAAFVGLAVGSLLGLVQYGVSLAYEAECRAAVVGTTIGGPPFACMHFLHMAVIICVVTLVVTVAFTLVGTPPPSSVTDSTTVLWKSCLVDDELSATPSPHVQMVDTDGAHDHHELGARPSTDSPMRTVRDWAAQLPESGTAGGLPPVETLGANAGAWGDPPTVTRVTSTRPGDGGRVGLSATQATSSSAAKHDNETAIAVSSTPRRAKGGCIDSRLGQLAVRSAGASLVVVVIALVVTFR</sequence>
<reference evidence="9" key="1">
    <citation type="submission" date="2021-05" db="EMBL/GenBank/DDBJ databases">
        <title>The genome of the haptophyte Pavlova lutheri (Diacronema luteri, Pavlovales) - a model for lipid biosynthesis in eukaryotic algae.</title>
        <authorList>
            <person name="Hulatt C.J."/>
            <person name="Posewitz M.C."/>
        </authorList>
    </citation>
    <scope>NUCLEOTIDE SEQUENCE</scope>
    <source>
        <strain evidence="9">NIVA-4/92</strain>
    </source>
</reference>
<feature type="transmembrane region" description="Helical" evidence="8">
    <location>
        <begin position="453"/>
        <end position="471"/>
    </location>
</feature>
<feature type="transmembrane region" description="Helical" evidence="8">
    <location>
        <begin position="670"/>
        <end position="690"/>
    </location>
</feature>
<keyword evidence="10" id="KW-1185">Reference proteome</keyword>
<name>A0A8J6C7M9_DIALT</name>
<evidence type="ECO:0000256" key="2">
    <source>
        <dbReference type="ARBA" id="ARBA00006434"/>
    </source>
</evidence>
<evidence type="ECO:0000256" key="7">
    <source>
        <dbReference type="SAM" id="MobiDB-lite"/>
    </source>
</evidence>
<dbReference type="Pfam" id="PF00474">
    <property type="entry name" value="SSF"/>
    <property type="match status" value="1"/>
</dbReference>
<comment type="subcellular location">
    <subcellularLocation>
        <location evidence="1">Membrane</location>
        <topology evidence="1">Multi-pass membrane protein</topology>
    </subcellularLocation>
</comment>
<evidence type="ECO:0000256" key="8">
    <source>
        <dbReference type="SAM" id="Phobius"/>
    </source>
</evidence>
<feature type="transmembrane region" description="Helical" evidence="8">
    <location>
        <begin position="498"/>
        <end position="519"/>
    </location>
</feature>
<evidence type="ECO:0000256" key="4">
    <source>
        <dbReference type="ARBA" id="ARBA00022989"/>
    </source>
</evidence>
<feature type="transmembrane region" description="Helical" evidence="8">
    <location>
        <begin position="343"/>
        <end position="363"/>
    </location>
</feature>
<evidence type="ECO:0000313" key="9">
    <source>
        <dbReference type="EMBL" id="KAG8464647.1"/>
    </source>
</evidence>
<dbReference type="InterPro" id="IPR001734">
    <property type="entry name" value="Na/solute_symporter"/>
</dbReference>
<evidence type="ECO:0000313" key="10">
    <source>
        <dbReference type="Proteomes" id="UP000751190"/>
    </source>
</evidence>
<dbReference type="OrthoDB" id="6132759at2759"/>
<evidence type="ECO:0000256" key="3">
    <source>
        <dbReference type="ARBA" id="ARBA00022692"/>
    </source>
</evidence>
<keyword evidence="3 8" id="KW-0812">Transmembrane</keyword>
<feature type="transmembrane region" description="Helical" evidence="8">
    <location>
        <begin position="283"/>
        <end position="303"/>
    </location>
</feature>
<feature type="transmembrane region" description="Helical" evidence="8">
    <location>
        <begin position="392"/>
        <end position="411"/>
    </location>
</feature>
<accession>A0A8J6C7M9</accession>
<proteinExistence type="inferred from homology"/>